<sequence length="86" mass="9273">MCEIDTITEASGAEITVCQPHHASDITNVDELKDQRSSVIVFIISCSRSLPRLFLLLLRHSAGPADDSSQTTSPTSLSVRSSLQTS</sequence>
<dbReference type="AlphaFoldDB" id="A0A5B0P243"/>
<organism evidence="3 4">
    <name type="scientific">Puccinia graminis f. sp. tritici</name>
    <dbReference type="NCBI Taxonomy" id="56615"/>
    <lineage>
        <taxon>Eukaryota</taxon>
        <taxon>Fungi</taxon>
        <taxon>Dikarya</taxon>
        <taxon>Basidiomycota</taxon>
        <taxon>Pucciniomycotina</taxon>
        <taxon>Pucciniomycetes</taxon>
        <taxon>Pucciniales</taxon>
        <taxon>Pucciniaceae</taxon>
        <taxon>Puccinia</taxon>
    </lineage>
</organism>
<dbReference type="Proteomes" id="UP000324748">
    <property type="component" value="Unassembled WGS sequence"/>
</dbReference>
<feature type="compositionally biased region" description="Polar residues" evidence="1">
    <location>
        <begin position="67"/>
        <end position="86"/>
    </location>
</feature>
<evidence type="ECO:0000313" key="5">
    <source>
        <dbReference type="Proteomes" id="UP000325313"/>
    </source>
</evidence>
<evidence type="ECO:0000256" key="1">
    <source>
        <dbReference type="SAM" id="MobiDB-lite"/>
    </source>
</evidence>
<evidence type="ECO:0000313" key="4">
    <source>
        <dbReference type="Proteomes" id="UP000324748"/>
    </source>
</evidence>
<dbReference type="EMBL" id="VDEP01000438">
    <property type="protein sequence ID" value="KAA1083390.1"/>
    <property type="molecule type" value="Genomic_DNA"/>
</dbReference>
<keyword evidence="4" id="KW-1185">Reference proteome</keyword>
<reference evidence="4 5" key="1">
    <citation type="submission" date="2019-05" db="EMBL/GenBank/DDBJ databases">
        <title>Emergence of the Ug99 lineage of the wheat stem rust pathogen through somatic hybridization.</title>
        <authorList>
            <person name="Li F."/>
            <person name="Upadhyaya N.M."/>
            <person name="Sperschneider J."/>
            <person name="Matny O."/>
            <person name="Nguyen-Phuc H."/>
            <person name="Mago R."/>
            <person name="Raley C."/>
            <person name="Miller M.E."/>
            <person name="Silverstein K.A.T."/>
            <person name="Henningsen E."/>
            <person name="Hirsch C.D."/>
            <person name="Visser B."/>
            <person name="Pretorius Z.A."/>
            <person name="Steffenson B.J."/>
            <person name="Schwessinger B."/>
            <person name="Dodds P.N."/>
            <person name="Figueroa M."/>
        </authorList>
    </citation>
    <scope>NUCLEOTIDE SEQUENCE [LARGE SCALE GENOMIC DNA]</scope>
    <source>
        <strain evidence="3">21-0</strain>
        <strain evidence="2 5">Ug99</strain>
    </source>
</reference>
<dbReference type="Proteomes" id="UP000325313">
    <property type="component" value="Unassembled WGS sequence"/>
</dbReference>
<accession>A0A5B0P243</accession>
<feature type="region of interest" description="Disordered" evidence="1">
    <location>
        <begin position="63"/>
        <end position="86"/>
    </location>
</feature>
<dbReference type="EMBL" id="VSWC01000079">
    <property type="protein sequence ID" value="KAA1094129.1"/>
    <property type="molecule type" value="Genomic_DNA"/>
</dbReference>
<evidence type="ECO:0000313" key="3">
    <source>
        <dbReference type="EMBL" id="KAA1094129.1"/>
    </source>
</evidence>
<gene>
    <name evidence="3" type="ORF">PGT21_010617</name>
    <name evidence="2" type="ORF">PGTUg99_031745</name>
</gene>
<proteinExistence type="predicted"/>
<evidence type="ECO:0000313" key="2">
    <source>
        <dbReference type="EMBL" id="KAA1083390.1"/>
    </source>
</evidence>
<comment type="caution">
    <text evidence="3">The sequence shown here is derived from an EMBL/GenBank/DDBJ whole genome shotgun (WGS) entry which is preliminary data.</text>
</comment>
<name>A0A5B0P243_PUCGR</name>
<protein>
    <submittedName>
        <fullName evidence="3">Uncharacterized protein</fullName>
    </submittedName>
</protein>